<feature type="region of interest" description="Disordered" evidence="1">
    <location>
        <begin position="216"/>
        <end position="252"/>
    </location>
</feature>
<dbReference type="AlphaFoldDB" id="A0A495XBE6"/>
<dbReference type="EMBL" id="RBXR01000001">
    <property type="protein sequence ID" value="RKT70435.1"/>
    <property type="molecule type" value="Genomic_DNA"/>
</dbReference>
<evidence type="ECO:0000313" key="3">
    <source>
        <dbReference type="Proteomes" id="UP000272729"/>
    </source>
</evidence>
<proteinExistence type="predicted"/>
<evidence type="ECO:0000313" key="2">
    <source>
        <dbReference type="EMBL" id="RKT70435.1"/>
    </source>
</evidence>
<keyword evidence="3" id="KW-1185">Reference proteome</keyword>
<name>A0A495XBE6_9PSEU</name>
<organism evidence="2 3">
    <name type="scientific">Saccharothrix variisporea</name>
    <dbReference type="NCBI Taxonomy" id="543527"/>
    <lineage>
        <taxon>Bacteria</taxon>
        <taxon>Bacillati</taxon>
        <taxon>Actinomycetota</taxon>
        <taxon>Actinomycetes</taxon>
        <taxon>Pseudonocardiales</taxon>
        <taxon>Pseudonocardiaceae</taxon>
        <taxon>Saccharothrix</taxon>
    </lineage>
</organism>
<sequence length="252" mass="26742">MACTIKVRTTGAATEGGPVITDEWVVRVVLATAAEVSGAQLDKMADAADDRDATAARWAAGTGIVVTADADAAKGRDQGVSAAIDWALKLVSEVGGCDDATPVDVRFMTLEAYEAEALRPDIPELVSAADAADILGISRQRVHQLMTSNVKFPAPVARVATGPLWTRAAIEWFDSVWERKAGRPAKLAPVTSAPSPVRALSNSITVVREVAANVSKWTTREKRSPQRTPTTKHVQKSDRSAAARAPGPRQPR</sequence>
<protein>
    <recommendedName>
        <fullName evidence="4">AlpA family transcriptional regulator</fullName>
    </recommendedName>
</protein>
<feature type="compositionally biased region" description="Low complexity" evidence="1">
    <location>
        <begin position="242"/>
        <end position="252"/>
    </location>
</feature>
<gene>
    <name evidence="2" type="ORF">DFJ66_3695</name>
</gene>
<accession>A0A495XBE6</accession>
<dbReference type="Proteomes" id="UP000272729">
    <property type="component" value="Unassembled WGS sequence"/>
</dbReference>
<evidence type="ECO:0000256" key="1">
    <source>
        <dbReference type="SAM" id="MobiDB-lite"/>
    </source>
</evidence>
<comment type="caution">
    <text evidence="2">The sequence shown here is derived from an EMBL/GenBank/DDBJ whole genome shotgun (WGS) entry which is preliminary data.</text>
</comment>
<reference evidence="2 3" key="1">
    <citation type="submission" date="2018-10" db="EMBL/GenBank/DDBJ databases">
        <title>Sequencing the genomes of 1000 actinobacteria strains.</title>
        <authorList>
            <person name="Klenk H.-P."/>
        </authorList>
    </citation>
    <scope>NUCLEOTIDE SEQUENCE [LARGE SCALE GENOMIC DNA]</scope>
    <source>
        <strain evidence="2 3">DSM 43911</strain>
    </source>
</reference>
<evidence type="ECO:0008006" key="4">
    <source>
        <dbReference type="Google" id="ProtNLM"/>
    </source>
</evidence>